<evidence type="ECO:0000256" key="9">
    <source>
        <dbReference type="ARBA" id="ARBA00022848"/>
    </source>
</evidence>
<dbReference type="Proteomes" id="UP000265000">
    <property type="component" value="Unplaced"/>
</dbReference>
<evidence type="ECO:0000259" key="20">
    <source>
        <dbReference type="PROSITE" id="PS51186"/>
    </source>
</evidence>
<evidence type="ECO:0000256" key="1">
    <source>
        <dbReference type="ARBA" id="ARBA00004111"/>
    </source>
</evidence>
<feature type="domain" description="N-acetyltransferase" evidence="20">
    <location>
        <begin position="92"/>
        <end position="302"/>
    </location>
</feature>
<dbReference type="Pfam" id="PF00583">
    <property type="entry name" value="Acetyltransf_1"/>
    <property type="match status" value="1"/>
</dbReference>
<dbReference type="GeneTree" id="ENSGT00950000182932"/>
<comment type="subcellular location">
    <subcellularLocation>
        <location evidence="4">Cytoplasm</location>
    </subcellularLocation>
    <subcellularLocation>
        <location evidence="3">Endoplasmic reticulum membrane</location>
        <topology evidence="3">Single-pass membrane protein</topology>
    </subcellularLocation>
    <subcellularLocation>
        <location evidence="1">Microsome membrane</location>
        <topology evidence="1">Single-pass membrane protein</topology>
    </subcellularLocation>
    <subcellularLocation>
        <location evidence="2">Mitochondrion membrane</location>
        <topology evidence="2">Single-pass membrane protein</topology>
    </subcellularLocation>
</comment>
<dbReference type="InterPro" id="IPR050769">
    <property type="entry name" value="NAT_camello-type"/>
</dbReference>
<keyword evidence="5" id="KW-0963">Cytoplasm</keyword>
<proteinExistence type="inferred from homology"/>
<keyword evidence="8" id="KW-0256">Endoplasmic reticulum</keyword>
<keyword evidence="11" id="KW-0496">Mitochondrion</keyword>
<evidence type="ECO:0000256" key="14">
    <source>
        <dbReference type="ARBA" id="ARBA00039136"/>
    </source>
</evidence>
<evidence type="ECO:0000256" key="6">
    <source>
        <dbReference type="ARBA" id="ARBA00022679"/>
    </source>
</evidence>
<dbReference type="PROSITE" id="PS51186">
    <property type="entry name" value="GNAT"/>
    <property type="match status" value="1"/>
</dbReference>
<name>A0A3Q2TAZ5_FUNHE</name>
<feature type="transmembrane region" description="Helical" evidence="19">
    <location>
        <begin position="133"/>
        <end position="166"/>
    </location>
</feature>
<dbReference type="GO" id="GO:0031966">
    <property type="term" value="C:mitochondrial membrane"/>
    <property type="evidence" value="ECO:0007669"/>
    <property type="project" value="UniProtKB-SubCell"/>
</dbReference>
<keyword evidence="12 19" id="KW-0472">Membrane</keyword>
<dbReference type="Ensembl" id="ENSFHET00000019660.1">
    <property type="protein sequence ID" value="ENSFHEP00000012410.1"/>
    <property type="gene ID" value="ENSFHEG00000013871.1"/>
</dbReference>
<evidence type="ECO:0000256" key="19">
    <source>
        <dbReference type="SAM" id="Phobius"/>
    </source>
</evidence>
<evidence type="ECO:0000256" key="13">
    <source>
        <dbReference type="ARBA" id="ARBA00023315"/>
    </source>
</evidence>
<organism evidence="21 22">
    <name type="scientific">Fundulus heteroclitus</name>
    <name type="common">Killifish</name>
    <name type="synonym">Mummichog</name>
    <dbReference type="NCBI Taxonomy" id="8078"/>
    <lineage>
        <taxon>Eukaryota</taxon>
        <taxon>Metazoa</taxon>
        <taxon>Chordata</taxon>
        <taxon>Craniata</taxon>
        <taxon>Vertebrata</taxon>
        <taxon>Euteleostomi</taxon>
        <taxon>Actinopterygii</taxon>
        <taxon>Neopterygii</taxon>
        <taxon>Teleostei</taxon>
        <taxon>Neoteleostei</taxon>
        <taxon>Acanthomorphata</taxon>
        <taxon>Ovalentaria</taxon>
        <taxon>Atherinomorphae</taxon>
        <taxon>Cyprinodontiformes</taxon>
        <taxon>Fundulidae</taxon>
        <taxon>Fundulus</taxon>
    </lineage>
</organism>
<evidence type="ECO:0000313" key="21">
    <source>
        <dbReference type="Ensembl" id="ENSFHEP00000012410.1"/>
    </source>
</evidence>
<keyword evidence="7 19" id="KW-0812">Transmembrane</keyword>
<evidence type="ECO:0000256" key="11">
    <source>
        <dbReference type="ARBA" id="ARBA00023128"/>
    </source>
</evidence>
<evidence type="ECO:0000256" key="15">
    <source>
        <dbReference type="ARBA" id="ARBA00041029"/>
    </source>
</evidence>
<evidence type="ECO:0000256" key="3">
    <source>
        <dbReference type="ARBA" id="ARBA00004389"/>
    </source>
</evidence>
<evidence type="ECO:0000256" key="4">
    <source>
        <dbReference type="ARBA" id="ARBA00004496"/>
    </source>
</evidence>
<dbReference type="AlphaFoldDB" id="A0A3Q2TAZ5"/>
<dbReference type="CDD" id="cd04301">
    <property type="entry name" value="NAT_SF"/>
    <property type="match status" value="1"/>
</dbReference>
<evidence type="ECO:0000313" key="22">
    <source>
        <dbReference type="Proteomes" id="UP000265000"/>
    </source>
</evidence>
<evidence type="ECO:0000256" key="5">
    <source>
        <dbReference type="ARBA" id="ARBA00022490"/>
    </source>
</evidence>
<dbReference type="GO" id="GO:0005789">
    <property type="term" value="C:endoplasmic reticulum membrane"/>
    <property type="evidence" value="ECO:0007669"/>
    <property type="project" value="UniProtKB-SubCell"/>
</dbReference>
<protein>
    <recommendedName>
        <fullName evidence="15">N-acetylaspartate synthetase</fullName>
        <ecNumber evidence="14">2.3.1.17</ecNumber>
    </recommendedName>
    <alternativeName>
        <fullName evidence="16">N-acetyltransferase 8-like protein</fullName>
    </alternativeName>
</protein>
<evidence type="ECO:0000256" key="18">
    <source>
        <dbReference type="ARBA" id="ARBA00093466"/>
    </source>
</evidence>
<evidence type="ECO:0000256" key="16">
    <source>
        <dbReference type="ARBA" id="ARBA00043248"/>
    </source>
</evidence>
<keyword evidence="13" id="KW-0012">Acyltransferase</keyword>
<reference evidence="21" key="1">
    <citation type="submission" date="2025-08" db="UniProtKB">
        <authorList>
            <consortium name="Ensembl"/>
        </authorList>
    </citation>
    <scope>IDENTIFICATION</scope>
</reference>
<dbReference type="SUPFAM" id="SSF55729">
    <property type="entry name" value="Acyl-CoA N-acyltransferases (Nat)"/>
    <property type="match status" value="1"/>
</dbReference>
<evidence type="ECO:0000256" key="8">
    <source>
        <dbReference type="ARBA" id="ARBA00022824"/>
    </source>
</evidence>
<evidence type="ECO:0000256" key="10">
    <source>
        <dbReference type="ARBA" id="ARBA00022989"/>
    </source>
</evidence>
<evidence type="ECO:0000256" key="17">
    <source>
        <dbReference type="ARBA" id="ARBA00049272"/>
    </source>
</evidence>
<accession>A0A3Q2TAZ5</accession>
<reference evidence="21" key="2">
    <citation type="submission" date="2025-09" db="UniProtKB">
        <authorList>
            <consortium name="Ensembl"/>
        </authorList>
    </citation>
    <scope>IDENTIFICATION</scope>
</reference>
<dbReference type="InterPro" id="IPR000182">
    <property type="entry name" value="GNAT_dom"/>
</dbReference>
<dbReference type="InterPro" id="IPR016181">
    <property type="entry name" value="Acyl_CoA_acyltransferase"/>
</dbReference>
<comment type="catalytic activity">
    <reaction evidence="17">
        <text>L-aspartate + acetyl-CoA = N-acetyl-L-aspartate + CoA + H(+)</text>
        <dbReference type="Rhea" id="RHEA:14165"/>
        <dbReference type="ChEBI" id="CHEBI:15378"/>
        <dbReference type="ChEBI" id="CHEBI:16953"/>
        <dbReference type="ChEBI" id="CHEBI:29991"/>
        <dbReference type="ChEBI" id="CHEBI:57287"/>
        <dbReference type="ChEBI" id="CHEBI:57288"/>
        <dbReference type="EC" id="2.3.1.17"/>
    </reaction>
    <physiologicalReaction direction="left-to-right" evidence="17">
        <dbReference type="Rhea" id="RHEA:14166"/>
    </physiologicalReaction>
</comment>
<evidence type="ECO:0000256" key="7">
    <source>
        <dbReference type="ARBA" id="ARBA00022692"/>
    </source>
</evidence>
<dbReference type="PANTHER" id="PTHR13947">
    <property type="entry name" value="GNAT FAMILY N-ACETYLTRANSFERASE"/>
    <property type="match status" value="1"/>
</dbReference>
<sequence>MKGNLERLINPTIIFLDCRRKLEYRERTHARTGGTQDLLAARQQCYQVRHHAAPSFISKTEIITKLGKSPPHQTQMAKQPDTRLKDQNGQTILVREFKLEDKAEVHRIFHEGLMEMVPDTAFRGLRHHPESLLLYTAVTVVCFAITMCCWLIGLLPAIVVCMRYFYSRRVMGGYLKQAMSADMGDMEGHYMKTPGSCLWVAELEGKVVGAVAAVRLSDNVVELLRMCVDRSYRRCGVGVVLGQKVLQFAEAHRYASVVLGTTAYAPAAHQLYKRLGFHCVGVTNGYVTPGSSRSFLEQIFYRCLKIHSKAD</sequence>
<dbReference type="PANTHER" id="PTHR13947:SF11">
    <property type="entry name" value="N-ACETYLASPARTATE SYNTHETASE"/>
    <property type="match status" value="1"/>
</dbReference>
<keyword evidence="9" id="KW-0492">Microsome</keyword>
<dbReference type="Gene3D" id="3.40.630.30">
    <property type="match status" value="1"/>
</dbReference>
<keyword evidence="10 19" id="KW-1133">Transmembrane helix</keyword>
<keyword evidence="22" id="KW-1185">Reference proteome</keyword>
<evidence type="ECO:0000256" key="12">
    <source>
        <dbReference type="ARBA" id="ARBA00023136"/>
    </source>
</evidence>
<dbReference type="GO" id="GO:0017188">
    <property type="term" value="F:L-aspartate N-acetyltransferase activity"/>
    <property type="evidence" value="ECO:0007669"/>
    <property type="project" value="UniProtKB-EC"/>
</dbReference>
<comment type="similarity">
    <text evidence="18">Belongs to the NAT8 family.</text>
</comment>
<dbReference type="STRING" id="8078.ENSFHEP00000012410"/>
<evidence type="ECO:0000256" key="2">
    <source>
        <dbReference type="ARBA" id="ARBA00004304"/>
    </source>
</evidence>
<keyword evidence="6" id="KW-0808">Transferase</keyword>
<dbReference type="EC" id="2.3.1.17" evidence="14"/>